<dbReference type="STRING" id="679199.HMPREF9332_00617"/>
<evidence type="ECO:0000313" key="1">
    <source>
        <dbReference type="EMBL" id="EHG23601.1"/>
    </source>
</evidence>
<dbReference type="EMBL" id="ACZK01000012">
    <property type="protein sequence ID" value="EHG23601.1"/>
    <property type="molecule type" value="Genomic_DNA"/>
</dbReference>
<keyword evidence="2" id="KW-1185">Reference proteome</keyword>
<protein>
    <submittedName>
        <fullName evidence="1">Uncharacterized protein</fullName>
    </submittedName>
</protein>
<name>G5GAS0_9BACT</name>
<organism evidence="1 2">
    <name type="scientific">Alloprevotella rava F0323</name>
    <dbReference type="NCBI Taxonomy" id="679199"/>
    <lineage>
        <taxon>Bacteria</taxon>
        <taxon>Pseudomonadati</taxon>
        <taxon>Bacteroidota</taxon>
        <taxon>Bacteroidia</taxon>
        <taxon>Bacteroidales</taxon>
        <taxon>Prevotellaceae</taxon>
        <taxon>Alloprevotella</taxon>
    </lineage>
</organism>
<reference evidence="1 2" key="1">
    <citation type="submission" date="2011-08" db="EMBL/GenBank/DDBJ databases">
        <title>The Genome Sequence of Prevotella sp. oral taxon 302 str. F0323.</title>
        <authorList>
            <consortium name="The Broad Institute Genome Sequencing Platform"/>
            <person name="Earl A."/>
            <person name="Ward D."/>
            <person name="Feldgarden M."/>
            <person name="Gevers D."/>
            <person name="Izard J."/>
            <person name="Blanton J.M."/>
            <person name="Baranova O.V."/>
            <person name="Tanner A.C."/>
            <person name="Dewhirst F.E."/>
            <person name="Young S.K."/>
            <person name="Zeng Q."/>
            <person name="Gargeya S."/>
            <person name="Fitzgerald M."/>
            <person name="Haas B."/>
            <person name="Abouelleil A."/>
            <person name="Alvarado L."/>
            <person name="Arachchi H.M."/>
            <person name="Berlin A."/>
            <person name="Brown A."/>
            <person name="Chapman S.B."/>
            <person name="Chen Z."/>
            <person name="Dunbar C."/>
            <person name="Freedman E."/>
            <person name="Gearin G."/>
            <person name="Gellesch M."/>
            <person name="Goldberg J."/>
            <person name="Griggs A."/>
            <person name="Gujja S."/>
            <person name="Heiman D."/>
            <person name="Howarth C."/>
            <person name="Larson L."/>
            <person name="Lui A."/>
            <person name="MacDonald P.J.P."/>
            <person name="Montmayeur A."/>
            <person name="Murphy C."/>
            <person name="Neiman D."/>
            <person name="Pearson M."/>
            <person name="Priest M."/>
            <person name="Roberts A."/>
            <person name="Saif S."/>
            <person name="Shea T."/>
            <person name="Shenoy N."/>
            <person name="Sisk P."/>
            <person name="Stolte C."/>
            <person name="Sykes S."/>
            <person name="Wortman J."/>
            <person name="Nusbaum C."/>
            <person name="Birren B."/>
        </authorList>
    </citation>
    <scope>NUCLEOTIDE SEQUENCE [LARGE SCALE GENOMIC DNA]</scope>
    <source>
        <strain evidence="1 2">F0323</strain>
    </source>
</reference>
<dbReference type="AlphaFoldDB" id="G5GAS0"/>
<evidence type="ECO:0000313" key="2">
    <source>
        <dbReference type="Proteomes" id="UP000015993"/>
    </source>
</evidence>
<comment type="caution">
    <text evidence="1">The sequence shown here is derived from an EMBL/GenBank/DDBJ whole genome shotgun (WGS) entry which is preliminary data.</text>
</comment>
<sequence>MERLTQSPKLEIILSAQSPEVCRAAEDFRTEILAMSETETSLTATYRTLRYTACHLLALNRTCRKGSMAEKN</sequence>
<proteinExistence type="predicted"/>
<accession>G5GAS0</accession>
<dbReference type="Proteomes" id="UP000015993">
    <property type="component" value="Unassembled WGS sequence"/>
</dbReference>
<gene>
    <name evidence="1" type="ORF">HMPREF9332_00617</name>
</gene>
<dbReference type="HOGENOM" id="CLU_2713427_0_0_10"/>